<feature type="chain" id="PRO_5034221658" description="RING finger protein 150" evidence="12">
    <location>
        <begin position="35"/>
        <end position="428"/>
    </location>
</feature>
<evidence type="ECO:0000256" key="8">
    <source>
        <dbReference type="ARBA" id="ARBA00023136"/>
    </source>
</evidence>
<dbReference type="SUPFAM" id="SSF52025">
    <property type="entry name" value="PA domain"/>
    <property type="match status" value="1"/>
</dbReference>
<evidence type="ECO:0000256" key="12">
    <source>
        <dbReference type="SAM" id="SignalP"/>
    </source>
</evidence>
<evidence type="ECO:0000256" key="9">
    <source>
        <dbReference type="ARBA" id="ARBA00074816"/>
    </source>
</evidence>
<feature type="transmembrane region" description="Helical" evidence="11">
    <location>
        <begin position="199"/>
        <end position="222"/>
    </location>
</feature>
<evidence type="ECO:0000313" key="14">
    <source>
        <dbReference type="Ensembl" id="ENSECRP00000003071.1"/>
    </source>
</evidence>
<dbReference type="Gene3D" id="3.30.40.10">
    <property type="entry name" value="Zinc/RING finger domain, C3HC4 (zinc finger)"/>
    <property type="match status" value="1"/>
</dbReference>
<dbReference type="InterPro" id="IPR001841">
    <property type="entry name" value="Znf_RING"/>
</dbReference>
<dbReference type="SMART" id="SM00184">
    <property type="entry name" value="RING"/>
    <property type="match status" value="1"/>
</dbReference>
<evidence type="ECO:0000256" key="6">
    <source>
        <dbReference type="ARBA" id="ARBA00022833"/>
    </source>
</evidence>
<dbReference type="Ensembl" id="ENSECRT00000003121.1">
    <property type="protein sequence ID" value="ENSECRP00000003071.1"/>
    <property type="gene ID" value="ENSECRG00000002088.1"/>
</dbReference>
<keyword evidence="15" id="KW-1185">Reference proteome</keyword>
<keyword evidence="5 10" id="KW-0863">Zinc-finger</keyword>
<keyword evidence="6" id="KW-0862">Zinc</keyword>
<dbReference type="SUPFAM" id="SSF57850">
    <property type="entry name" value="RING/U-box"/>
    <property type="match status" value="1"/>
</dbReference>
<feature type="signal peptide" evidence="12">
    <location>
        <begin position="1"/>
        <end position="34"/>
    </location>
</feature>
<dbReference type="GeneTree" id="ENSGT00940000156171"/>
<evidence type="ECO:0000256" key="1">
    <source>
        <dbReference type="ARBA" id="ARBA00004479"/>
    </source>
</evidence>
<evidence type="ECO:0000256" key="3">
    <source>
        <dbReference type="ARBA" id="ARBA00022723"/>
    </source>
</evidence>
<evidence type="ECO:0000313" key="15">
    <source>
        <dbReference type="Proteomes" id="UP000694620"/>
    </source>
</evidence>
<keyword evidence="8 11" id="KW-0472">Membrane</keyword>
<reference evidence="14" key="1">
    <citation type="submission" date="2021-06" db="EMBL/GenBank/DDBJ databases">
        <authorList>
            <consortium name="Wellcome Sanger Institute Data Sharing"/>
        </authorList>
    </citation>
    <scope>NUCLEOTIDE SEQUENCE [LARGE SCALE GENOMIC DNA]</scope>
</reference>
<dbReference type="PANTHER" id="PTHR46539:SF27">
    <property type="entry name" value="RING FINGER PROTEIN 128"/>
    <property type="match status" value="1"/>
</dbReference>
<accession>A0A8C4RKJ9</accession>
<organism evidence="14 15">
    <name type="scientific">Erpetoichthys calabaricus</name>
    <name type="common">Rope fish</name>
    <name type="synonym">Calamoichthys calabaricus</name>
    <dbReference type="NCBI Taxonomy" id="27687"/>
    <lineage>
        <taxon>Eukaryota</taxon>
        <taxon>Metazoa</taxon>
        <taxon>Chordata</taxon>
        <taxon>Craniata</taxon>
        <taxon>Vertebrata</taxon>
        <taxon>Euteleostomi</taxon>
        <taxon>Actinopterygii</taxon>
        <taxon>Polypteriformes</taxon>
        <taxon>Polypteridae</taxon>
        <taxon>Erpetoichthys</taxon>
    </lineage>
</organism>
<dbReference type="PANTHER" id="PTHR46539">
    <property type="entry name" value="E3 UBIQUITIN-PROTEIN LIGASE ATL42"/>
    <property type="match status" value="1"/>
</dbReference>
<comment type="subcellular location">
    <subcellularLocation>
        <location evidence="1">Membrane</location>
        <topology evidence="1">Single-pass type I membrane protein</topology>
    </subcellularLocation>
</comment>
<evidence type="ECO:0000256" key="2">
    <source>
        <dbReference type="ARBA" id="ARBA00022692"/>
    </source>
</evidence>
<dbReference type="AlphaFoldDB" id="A0A8C4RKJ9"/>
<dbReference type="FunFam" id="3.30.40.10:FF:000009">
    <property type="entry name" value="E3 ubiquitin-protein ligase RNF130"/>
    <property type="match status" value="1"/>
</dbReference>
<dbReference type="Gene3D" id="3.50.30.30">
    <property type="match status" value="1"/>
</dbReference>
<dbReference type="OrthoDB" id="5357315at2759"/>
<dbReference type="PROSITE" id="PS50089">
    <property type="entry name" value="ZF_RING_2"/>
    <property type="match status" value="1"/>
</dbReference>
<gene>
    <name evidence="14" type="primary">RNF150</name>
    <name evidence="14" type="synonym">rnf150a</name>
</gene>
<keyword evidence="2 11" id="KW-0812">Transmembrane</keyword>
<dbReference type="GO" id="GO:0016020">
    <property type="term" value="C:membrane"/>
    <property type="evidence" value="ECO:0007669"/>
    <property type="project" value="UniProtKB-SubCell"/>
</dbReference>
<proteinExistence type="predicted"/>
<evidence type="ECO:0000259" key="13">
    <source>
        <dbReference type="PROSITE" id="PS50089"/>
    </source>
</evidence>
<dbReference type="InterPro" id="IPR046450">
    <property type="entry name" value="PA_dom_sf"/>
</dbReference>
<name>A0A8C4RKJ9_ERPCA</name>
<dbReference type="GO" id="GO:0008270">
    <property type="term" value="F:zinc ion binding"/>
    <property type="evidence" value="ECO:0007669"/>
    <property type="project" value="UniProtKB-KW"/>
</dbReference>
<keyword evidence="7 11" id="KW-1133">Transmembrane helix</keyword>
<keyword evidence="3" id="KW-0479">Metal-binding</keyword>
<dbReference type="Pfam" id="PF02225">
    <property type="entry name" value="PA"/>
    <property type="match status" value="1"/>
</dbReference>
<sequence length="428" mass="47399">MAMSLNQACRSLALSTWLLSFCFVQFLCLDFTVAEKEEWYTAFVNITYMDPNTSEVRSERTECGRYGEHSLKQDARGVVAMPASPHDRLACDPNTKFSVPASARSWIALIPKGNCTYRDKIRHAAAHNASAVVIFNVGSGVANETITMPHAGAGDIVAIMIPEPKGKEIVMLLERNVTVMMHITIGTRNLQKYVSRTSVVFVSISFIVLMIISLAWLVFYYIQRFRYANARDRNQRRLGDAAKKAISKLQVRTIRKGDKETEPEFDNCAVCIEGYKPNDVVRILPCRHLFHKNCVDPWLQDHRTCPMCKMNILKALGIPPNADCTDDIPQDYEGSIGGPSTNQITGSSDLTVNESSVILDPAIRTIGLPQVFQDGDTSPQLGEVNNITNNDNDPAVSSDSDTSLILAVEVGLSDIELSTDQDCEEVKS</sequence>
<evidence type="ECO:0000256" key="11">
    <source>
        <dbReference type="SAM" id="Phobius"/>
    </source>
</evidence>
<dbReference type="Pfam" id="PF13639">
    <property type="entry name" value="zf-RING_2"/>
    <property type="match status" value="1"/>
</dbReference>
<evidence type="ECO:0000256" key="5">
    <source>
        <dbReference type="ARBA" id="ARBA00022771"/>
    </source>
</evidence>
<dbReference type="FunFam" id="3.50.30.30:FF:000016">
    <property type="entry name" value="Ring finger protein 150"/>
    <property type="match status" value="1"/>
</dbReference>
<dbReference type="CDD" id="cd02122">
    <property type="entry name" value="PA_GRAIL_like"/>
    <property type="match status" value="1"/>
</dbReference>
<dbReference type="InterPro" id="IPR013083">
    <property type="entry name" value="Znf_RING/FYVE/PHD"/>
</dbReference>
<protein>
    <recommendedName>
        <fullName evidence="9">RING finger protein 150</fullName>
    </recommendedName>
</protein>
<keyword evidence="4 12" id="KW-0732">Signal</keyword>
<evidence type="ECO:0000256" key="7">
    <source>
        <dbReference type="ARBA" id="ARBA00022989"/>
    </source>
</evidence>
<reference evidence="14" key="3">
    <citation type="submission" date="2025-09" db="UniProtKB">
        <authorList>
            <consortium name="Ensembl"/>
        </authorList>
    </citation>
    <scope>IDENTIFICATION</scope>
</reference>
<evidence type="ECO:0000256" key="10">
    <source>
        <dbReference type="PROSITE-ProRule" id="PRU00175"/>
    </source>
</evidence>
<evidence type="ECO:0000256" key="4">
    <source>
        <dbReference type="ARBA" id="ARBA00022729"/>
    </source>
</evidence>
<reference evidence="14" key="2">
    <citation type="submission" date="2025-08" db="UniProtKB">
        <authorList>
            <consortium name="Ensembl"/>
        </authorList>
    </citation>
    <scope>IDENTIFICATION</scope>
</reference>
<dbReference type="InterPro" id="IPR003137">
    <property type="entry name" value="PA_domain"/>
</dbReference>
<feature type="domain" description="RING-type" evidence="13">
    <location>
        <begin position="268"/>
        <end position="309"/>
    </location>
</feature>
<dbReference type="Proteomes" id="UP000694620">
    <property type="component" value="Chromosome 5"/>
</dbReference>